<accession>A0A382ERP3</accession>
<dbReference type="AlphaFoldDB" id="A0A382ERP3"/>
<name>A0A382ERP3_9ZZZZ</name>
<sequence>MKNSSAYNPSREEVEKAVMKYLEDGGDIQKIQFNTNTPVISDFLKGWKGMKNKKDK</sequence>
<organism evidence="1">
    <name type="scientific">marine metagenome</name>
    <dbReference type="NCBI Taxonomy" id="408172"/>
    <lineage>
        <taxon>unclassified sequences</taxon>
        <taxon>metagenomes</taxon>
        <taxon>ecological metagenomes</taxon>
    </lineage>
</organism>
<proteinExistence type="predicted"/>
<protein>
    <submittedName>
        <fullName evidence="1">Uncharacterized protein</fullName>
    </submittedName>
</protein>
<evidence type="ECO:0000313" key="1">
    <source>
        <dbReference type="EMBL" id="SVB52487.1"/>
    </source>
</evidence>
<reference evidence="1" key="1">
    <citation type="submission" date="2018-05" db="EMBL/GenBank/DDBJ databases">
        <authorList>
            <person name="Lanie J.A."/>
            <person name="Ng W.-L."/>
            <person name="Kazmierczak K.M."/>
            <person name="Andrzejewski T.M."/>
            <person name="Davidsen T.M."/>
            <person name="Wayne K.J."/>
            <person name="Tettelin H."/>
            <person name="Glass J.I."/>
            <person name="Rusch D."/>
            <person name="Podicherti R."/>
            <person name="Tsui H.-C.T."/>
            <person name="Winkler M.E."/>
        </authorList>
    </citation>
    <scope>NUCLEOTIDE SEQUENCE</scope>
</reference>
<gene>
    <name evidence="1" type="ORF">METZ01_LOCUS205341</name>
</gene>
<dbReference type="EMBL" id="UINC01045572">
    <property type="protein sequence ID" value="SVB52487.1"/>
    <property type="molecule type" value="Genomic_DNA"/>
</dbReference>